<organism evidence="2 3">
    <name type="scientific">Spirosoma agri</name>
    <dbReference type="NCBI Taxonomy" id="1987381"/>
    <lineage>
        <taxon>Bacteria</taxon>
        <taxon>Pseudomonadati</taxon>
        <taxon>Bacteroidota</taxon>
        <taxon>Cytophagia</taxon>
        <taxon>Cytophagales</taxon>
        <taxon>Cytophagaceae</taxon>
        <taxon>Spirosoma</taxon>
    </lineage>
</organism>
<evidence type="ECO:0000313" key="2">
    <source>
        <dbReference type="EMBL" id="NEU69173.1"/>
    </source>
</evidence>
<reference evidence="2 3" key="1">
    <citation type="submission" date="2020-02" db="EMBL/GenBank/DDBJ databases">
        <title>Draft genome sequence of two Spirosoma agri KCTC 52727 and Spirosoma terrae KCTC 52035.</title>
        <authorList>
            <person name="Rojas J."/>
            <person name="Ambika Manirajan B."/>
            <person name="Ratering S."/>
            <person name="Suarez C."/>
            <person name="Schnell S."/>
        </authorList>
    </citation>
    <scope>NUCLEOTIDE SEQUENCE [LARGE SCALE GENOMIC DNA]</scope>
    <source>
        <strain evidence="2 3">KCTC 52727</strain>
    </source>
</reference>
<protein>
    <submittedName>
        <fullName evidence="2">GSCFA domain-containing protein</fullName>
    </submittedName>
</protein>
<dbReference type="CDD" id="cd00229">
    <property type="entry name" value="SGNH_hydrolase"/>
    <property type="match status" value="1"/>
</dbReference>
<dbReference type="AlphaFoldDB" id="A0A6M0IQG4"/>
<dbReference type="Proteomes" id="UP000477386">
    <property type="component" value="Unassembled WGS sequence"/>
</dbReference>
<dbReference type="Pfam" id="PF08885">
    <property type="entry name" value="GSCFA"/>
    <property type="match status" value="1"/>
</dbReference>
<dbReference type="InterPro" id="IPR014982">
    <property type="entry name" value="GSCFA"/>
</dbReference>
<sequence>MQFHTEISPEPLPHRIGLKSRIVTIGSCFAEVMGRRLTDHKLAVLDNPFGTVFNPTSIAKLLTAALYGGAPDETLYVERNGVWFHYDFHSSLWANSRNELHDKLTERLAQTGDAIRQADFLFLTLGSAIVYRHIETGKVVANCHKMPGQLFEKYLYQIDHLRDDLTRSLKTLRRINPQLKILLTVSPVRHIRDTLPLNQVSKSLLRALAHELTVWNDWVSYFPAYELMVDDLRDYRFYEADLIHPNAQAHDYIFAKLAESAFDTDLQDFIKEWAQVRKSLFHRPLYGDSPAHHQFLRKLFAQLQGLSERVDVSAELAEVHRRLNWEENTESQDTDREEETKEFV</sequence>
<dbReference type="EMBL" id="JAAGNZ010000002">
    <property type="protein sequence ID" value="NEU69173.1"/>
    <property type="molecule type" value="Genomic_DNA"/>
</dbReference>
<comment type="caution">
    <text evidence="2">The sequence shown here is derived from an EMBL/GenBank/DDBJ whole genome shotgun (WGS) entry which is preliminary data.</text>
</comment>
<name>A0A6M0IQG4_9BACT</name>
<dbReference type="RefSeq" id="WP_164041649.1">
    <property type="nucleotide sequence ID" value="NZ_JAAGNZ010000002.1"/>
</dbReference>
<dbReference type="GO" id="GO:0016788">
    <property type="term" value="F:hydrolase activity, acting on ester bonds"/>
    <property type="evidence" value="ECO:0007669"/>
    <property type="project" value="UniProtKB-ARBA"/>
</dbReference>
<dbReference type="SUPFAM" id="SSF52266">
    <property type="entry name" value="SGNH hydrolase"/>
    <property type="match status" value="1"/>
</dbReference>
<dbReference type="Gene3D" id="3.40.50.1110">
    <property type="entry name" value="SGNH hydrolase"/>
    <property type="match status" value="1"/>
</dbReference>
<gene>
    <name evidence="2" type="ORF">GK091_19965</name>
</gene>
<proteinExistence type="predicted"/>
<evidence type="ECO:0000259" key="1">
    <source>
        <dbReference type="Pfam" id="PF08885"/>
    </source>
</evidence>
<keyword evidence="3" id="KW-1185">Reference proteome</keyword>
<feature type="domain" description="GSCFA" evidence="1">
    <location>
        <begin position="21"/>
        <end position="256"/>
    </location>
</feature>
<dbReference type="InterPro" id="IPR036514">
    <property type="entry name" value="SGNH_hydro_sf"/>
</dbReference>
<accession>A0A6M0IQG4</accession>
<evidence type="ECO:0000313" key="3">
    <source>
        <dbReference type="Proteomes" id="UP000477386"/>
    </source>
</evidence>